<keyword evidence="3" id="KW-1185">Reference proteome</keyword>
<sequence length="71" mass="8452">MGWLYLNRTKDHRSSIATLAELLQQVTAFEEEILNTREDSRSNISYLEERVSKITELFREHIRNAEIEVEE</sequence>
<organism evidence="1 3">
    <name type="scientific">Oesophagostomum dentatum</name>
    <name type="common">Nodular worm</name>
    <dbReference type="NCBI Taxonomy" id="61180"/>
    <lineage>
        <taxon>Eukaryota</taxon>
        <taxon>Metazoa</taxon>
        <taxon>Ecdysozoa</taxon>
        <taxon>Nematoda</taxon>
        <taxon>Chromadorea</taxon>
        <taxon>Rhabditida</taxon>
        <taxon>Rhabditina</taxon>
        <taxon>Rhabditomorpha</taxon>
        <taxon>Strongyloidea</taxon>
        <taxon>Strongylidae</taxon>
        <taxon>Oesophagostomum</taxon>
    </lineage>
</organism>
<dbReference type="EMBL" id="KN566025">
    <property type="protein sequence ID" value="KHJ84945.1"/>
    <property type="molecule type" value="Genomic_DNA"/>
</dbReference>
<dbReference type="AlphaFoldDB" id="A0A0B1SP01"/>
<evidence type="ECO:0000313" key="2">
    <source>
        <dbReference type="EMBL" id="KHJ85031.1"/>
    </source>
</evidence>
<dbReference type="EMBL" id="KN565665">
    <property type="protein sequence ID" value="KHJ85031.1"/>
    <property type="molecule type" value="Genomic_DNA"/>
</dbReference>
<gene>
    <name evidence="2" type="ORF">OESDEN_15248</name>
    <name evidence="1" type="ORF">OESDEN_15335</name>
</gene>
<accession>A0A0B1SP01</accession>
<reference evidence="1 3" key="1">
    <citation type="submission" date="2014-03" db="EMBL/GenBank/DDBJ databases">
        <title>Draft genome of the hookworm Oesophagostomum dentatum.</title>
        <authorList>
            <person name="Mitreva M."/>
        </authorList>
    </citation>
    <scope>NUCLEOTIDE SEQUENCE [LARGE SCALE GENOMIC DNA]</scope>
    <source>
        <strain evidence="1 3">OD-Hann</strain>
    </source>
</reference>
<protein>
    <submittedName>
        <fullName evidence="1">Uncharacterized protein</fullName>
    </submittedName>
</protein>
<name>A0A0B1SP01_OESDE</name>
<evidence type="ECO:0000313" key="1">
    <source>
        <dbReference type="EMBL" id="KHJ84945.1"/>
    </source>
</evidence>
<evidence type="ECO:0000313" key="3">
    <source>
        <dbReference type="Proteomes" id="UP000053660"/>
    </source>
</evidence>
<dbReference type="Proteomes" id="UP000053660">
    <property type="component" value="Unassembled WGS sequence"/>
</dbReference>
<proteinExistence type="predicted"/>